<name>A0A059ZZ60_ACICK</name>
<dbReference type="KEGG" id="acz:Acaty_m0160"/>
<keyword evidence="1" id="KW-0614">Plasmid</keyword>
<dbReference type="EMBL" id="CP005987">
    <property type="protein sequence ID" value="AIA56733.1"/>
    <property type="molecule type" value="Genomic_DNA"/>
</dbReference>
<dbReference type="Proteomes" id="UP000005522">
    <property type="component" value="Plasmid megap mpAca1.1"/>
</dbReference>
<dbReference type="AlphaFoldDB" id="A0A059ZZ60"/>
<proteinExistence type="predicted"/>
<protein>
    <submittedName>
        <fullName evidence="1">Uncharacterized protein</fullName>
    </submittedName>
</protein>
<accession>A0A059ZZ60</accession>
<organism evidence="1 2">
    <name type="scientific">Acidithiobacillus caldus (strain ATCC 51756 / DSM 8584 / KU)</name>
    <dbReference type="NCBI Taxonomy" id="637389"/>
    <lineage>
        <taxon>Bacteria</taxon>
        <taxon>Pseudomonadati</taxon>
        <taxon>Pseudomonadota</taxon>
        <taxon>Acidithiobacillia</taxon>
        <taxon>Acidithiobacillales</taxon>
        <taxon>Acidithiobacillaceae</taxon>
        <taxon>Acidithiobacillus</taxon>
    </lineage>
</organism>
<evidence type="ECO:0000313" key="1">
    <source>
        <dbReference type="EMBL" id="AIA56733.1"/>
    </source>
</evidence>
<reference evidence="1 2" key="1">
    <citation type="journal article" date="2009" name="J. Bacteriol.">
        <title>Draft genome sequence of the extremely acidophilic bacterium Acidithiobacillus caldus ATCC 51756 reveals metabolic versatility in the genus Acidithiobacillus.</title>
        <authorList>
            <person name="Valdes J."/>
            <person name="Quatrini R."/>
            <person name="Hallberg K."/>
            <person name="Dopson M."/>
            <person name="Valenzuela P.D."/>
            <person name="Holmes D.S."/>
        </authorList>
    </citation>
    <scope>NUCLEOTIDE SEQUENCE [LARGE SCALE GENOMIC DNA]</scope>
    <source>
        <strain evidence="2">ATCC 51756 / DSM 8584 / KU</strain>
        <plasmid evidence="2">megaPlasmid mpAca1.1</plasmid>
    </source>
</reference>
<evidence type="ECO:0000313" key="2">
    <source>
        <dbReference type="Proteomes" id="UP000005522"/>
    </source>
</evidence>
<gene>
    <name evidence="1" type="ORF">Acaty_m0160</name>
</gene>
<dbReference type="HOGENOM" id="CLU_3283297_0_0_6"/>
<sequence length="40" mass="4502">MFGVNKQTVRRRCRAAIRRQIAVCKAKPGTTTVITTKNAR</sequence>
<geneLocation type="plasmid" evidence="2">
    <name>megaPlasmid mpAca1.1</name>
</geneLocation>